<dbReference type="EMBL" id="WAAU01000012">
    <property type="protein sequence ID" value="KAB1158549.1"/>
    <property type="molecule type" value="Genomic_DNA"/>
</dbReference>
<name>A0A7J5ANK5_9FLAO</name>
<dbReference type="AlphaFoldDB" id="A0A7J5ANK5"/>
<dbReference type="OrthoDB" id="1262957at2"/>
<evidence type="ECO:0000313" key="1">
    <source>
        <dbReference type="EMBL" id="KAB1158549.1"/>
    </source>
</evidence>
<dbReference type="Proteomes" id="UP000467305">
    <property type="component" value="Unassembled WGS sequence"/>
</dbReference>
<accession>A0A7J5ANK5</accession>
<gene>
    <name evidence="1" type="ORF">F7018_07985</name>
</gene>
<sequence>MQIPIKNIWIESEEKEPIIGGVKETNDISDVIVTFNDNSRYVATLFTYENIEFLRQKHKKTGECLHGQYFWASDMVLVERINRFEIEKLINHLIDTEQFDSIFNKYKPLA</sequence>
<comment type="caution">
    <text evidence="1">The sequence shown here is derived from an EMBL/GenBank/DDBJ whole genome shotgun (WGS) entry which is preliminary data.</text>
</comment>
<proteinExistence type="predicted"/>
<organism evidence="1 2">
    <name type="scientific">Tenacibaculum aiptasiae</name>
    <dbReference type="NCBI Taxonomy" id="426481"/>
    <lineage>
        <taxon>Bacteria</taxon>
        <taxon>Pseudomonadati</taxon>
        <taxon>Bacteroidota</taxon>
        <taxon>Flavobacteriia</taxon>
        <taxon>Flavobacteriales</taxon>
        <taxon>Flavobacteriaceae</taxon>
        <taxon>Tenacibaculum</taxon>
    </lineage>
</organism>
<reference evidence="1 2" key="1">
    <citation type="submission" date="2019-09" db="EMBL/GenBank/DDBJ databases">
        <authorList>
            <person name="Cao W.R."/>
        </authorList>
    </citation>
    <scope>NUCLEOTIDE SEQUENCE [LARGE SCALE GENOMIC DNA]</scope>
    <source>
        <strain evidence="2">a4</strain>
    </source>
</reference>
<keyword evidence="2" id="KW-1185">Reference proteome</keyword>
<dbReference type="RefSeq" id="WP_150899519.1">
    <property type="nucleotide sequence ID" value="NZ_WAAU01000012.1"/>
</dbReference>
<evidence type="ECO:0000313" key="2">
    <source>
        <dbReference type="Proteomes" id="UP000467305"/>
    </source>
</evidence>
<protein>
    <submittedName>
        <fullName evidence="1">Uncharacterized protein</fullName>
    </submittedName>
</protein>